<keyword evidence="2 8" id="KW-0489">Methyltransferase</keyword>
<reference evidence="7" key="5">
    <citation type="submission" date="2024-05" db="EMBL/GenBank/DDBJ databases">
        <authorList>
            <person name="Sun Q."/>
            <person name="Zhou Y."/>
        </authorList>
    </citation>
    <scope>NUCLEOTIDE SEQUENCE</scope>
    <source>
        <strain evidence="7">CGMCC 1.12707</strain>
    </source>
</reference>
<dbReference type="Proteomes" id="UP000184120">
    <property type="component" value="Unassembled WGS sequence"/>
</dbReference>
<dbReference type="Gene3D" id="3.40.50.150">
    <property type="entry name" value="Vaccinia Virus protein VP39"/>
    <property type="match status" value="1"/>
</dbReference>
<dbReference type="InterPro" id="IPR002052">
    <property type="entry name" value="DNA_methylase_N6_adenine_CS"/>
</dbReference>
<keyword evidence="3 8" id="KW-0808">Transferase</keyword>
<evidence type="ECO:0000313" key="9">
    <source>
        <dbReference type="Proteomes" id="UP000184120"/>
    </source>
</evidence>
<reference evidence="10" key="4">
    <citation type="journal article" date="2019" name="Int. J. Syst. Evol. Microbiol.">
        <title>The Global Catalogue of Microorganisms (GCM) 10K type strain sequencing project: providing services to taxonomists for standard genome sequencing and annotation.</title>
        <authorList>
            <consortium name="The Broad Institute Genomics Platform"/>
            <consortium name="The Broad Institute Genome Sequencing Center for Infectious Disease"/>
            <person name="Wu L."/>
            <person name="Ma J."/>
        </authorList>
    </citation>
    <scope>NUCLEOTIDE SEQUENCE [LARGE SCALE GENOMIC DNA]</scope>
    <source>
        <strain evidence="10">CGMCC 1.12707</strain>
    </source>
</reference>
<dbReference type="OrthoDB" id="9800643at2"/>
<dbReference type="Pfam" id="PF05175">
    <property type="entry name" value="MTS"/>
    <property type="match status" value="1"/>
</dbReference>
<dbReference type="InterPro" id="IPR050320">
    <property type="entry name" value="N5-glutamine_MTase"/>
</dbReference>
<reference evidence="8" key="2">
    <citation type="submission" date="2016-11" db="EMBL/GenBank/DDBJ databases">
        <authorList>
            <person name="Jaros S."/>
            <person name="Januszkiewicz K."/>
            <person name="Wedrychowicz H."/>
        </authorList>
    </citation>
    <scope>NUCLEOTIDE SEQUENCE [LARGE SCALE GENOMIC DNA]</scope>
    <source>
        <strain evidence="8">DSM 27989</strain>
    </source>
</reference>
<dbReference type="NCBIfam" id="TIGR03534">
    <property type="entry name" value="RF_mod_PrmC"/>
    <property type="match status" value="1"/>
</dbReference>
<evidence type="ECO:0000256" key="1">
    <source>
        <dbReference type="ARBA" id="ARBA00012771"/>
    </source>
</evidence>
<dbReference type="GO" id="GO:0102559">
    <property type="term" value="F:peptide chain release factor N(5)-glutamine methyltransferase activity"/>
    <property type="evidence" value="ECO:0007669"/>
    <property type="project" value="UniProtKB-EC"/>
</dbReference>
<dbReference type="PANTHER" id="PTHR18895">
    <property type="entry name" value="HEMK METHYLTRANSFERASE"/>
    <property type="match status" value="1"/>
</dbReference>
<gene>
    <name evidence="7" type="primary">prmC</name>
    <name evidence="7" type="ORF">GCM10010984_15000</name>
    <name evidence="8" type="ORF">SAMN05443634_10577</name>
</gene>
<dbReference type="InterPro" id="IPR004556">
    <property type="entry name" value="HemK-like"/>
</dbReference>
<dbReference type="STRING" id="1434701.SAMN05443634_10577"/>
<dbReference type="EMBL" id="BMFL01000009">
    <property type="protein sequence ID" value="GGE98411.1"/>
    <property type="molecule type" value="Genomic_DNA"/>
</dbReference>
<evidence type="ECO:0000256" key="4">
    <source>
        <dbReference type="ARBA" id="ARBA00022691"/>
    </source>
</evidence>
<sequence>MTLAELKQHFITELETIYDKDESEQIFLIYLEDKFGLQYTPHNKVEKLDVIFSDLDKLKSGIPIQHITEKAFFYDDFFFVNQHTLIPRPETEELIEIIKNDYVKNPPSSIIDLGTGSGCIPISLKKIFPNANVSALDVSEKALEVAAINAKNLNTDILLIHQNLLEDFNLDRKFEVIISNPPYIRNLEKEEMHKNVLDFEPHLALFVEDDNALIFYERVIAFAENHLTENGVIYCEINQYLGEETKTLFLTKYKNVQLIKDISGNDRMIKATNN</sequence>
<proteinExistence type="predicted"/>
<dbReference type="Proteomes" id="UP000650994">
    <property type="component" value="Unassembled WGS sequence"/>
</dbReference>
<dbReference type="NCBIfam" id="TIGR00536">
    <property type="entry name" value="hemK_fam"/>
    <property type="match status" value="1"/>
</dbReference>
<protein>
    <recommendedName>
        <fullName evidence="1">peptide chain release factor N(5)-glutamine methyltransferase</fullName>
        <ecNumber evidence="1">2.1.1.297</ecNumber>
    </recommendedName>
</protein>
<dbReference type="CDD" id="cd02440">
    <property type="entry name" value="AdoMet_MTases"/>
    <property type="match status" value="1"/>
</dbReference>
<evidence type="ECO:0000313" key="8">
    <source>
        <dbReference type="EMBL" id="SHK99905.1"/>
    </source>
</evidence>
<evidence type="ECO:0000256" key="3">
    <source>
        <dbReference type="ARBA" id="ARBA00022679"/>
    </source>
</evidence>
<evidence type="ECO:0000256" key="2">
    <source>
        <dbReference type="ARBA" id="ARBA00022603"/>
    </source>
</evidence>
<dbReference type="GO" id="GO:0003676">
    <property type="term" value="F:nucleic acid binding"/>
    <property type="evidence" value="ECO:0007669"/>
    <property type="project" value="InterPro"/>
</dbReference>
<organism evidence="8 9">
    <name type="scientific">Chishuiella changwenlii</name>
    <dbReference type="NCBI Taxonomy" id="1434701"/>
    <lineage>
        <taxon>Bacteria</taxon>
        <taxon>Pseudomonadati</taxon>
        <taxon>Bacteroidota</taxon>
        <taxon>Flavobacteriia</taxon>
        <taxon>Flavobacteriales</taxon>
        <taxon>Weeksellaceae</taxon>
        <taxon>Chishuiella</taxon>
    </lineage>
</organism>
<evidence type="ECO:0000313" key="10">
    <source>
        <dbReference type="Proteomes" id="UP000650994"/>
    </source>
</evidence>
<accession>A0A1M6X273</accession>
<dbReference type="AlphaFoldDB" id="A0A1M6X273"/>
<keyword evidence="10" id="KW-1185">Reference proteome</keyword>
<dbReference type="InterPro" id="IPR019874">
    <property type="entry name" value="RF_methyltr_PrmC"/>
</dbReference>
<evidence type="ECO:0000313" key="7">
    <source>
        <dbReference type="EMBL" id="GGE98411.1"/>
    </source>
</evidence>
<dbReference type="PANTHER" id="PTHR18895:SF74">
    <property type="entry name" value="MTRF1L RELEASE FACTOR GLUTAMINE METHYLTRANSFERASE"/>
    <property type="match status" value="1"/>
</dbReference>
<dbReference type="InterPro" id="IPR029063">
    <property type="entry name" value="SAM-dependent_MTases_sf"/>
</dbReference>
<dbReference type="RefSeq" id="WP_072931031.1">
    <property type="nucleotide sequence ID" value="NZ_BMFL01000009.1"/>
</dbReference>
<keyword evidence="4" id="KW-0949">S-adenosyl-L-methionine</keyword>
<dbReference type="EC" id="2.1.1.297" evidence="1"/>
<evidence type="ECO:0000259" key="6">
    <source>
        <dbReference type="Pfam" id="PF05175"/>
    </source>
</evidence>
<dbReference type="InterPro" id="IPR007848">
    <property type="entry name" value="Small_mtfrase_dom"/>
</dbReference>
<dbReference type="GO" id="GO:0032259">
    <property type="term" value="P:methylation"/>
    <property type="evidence" value="ECO:0007669"/>
    <property type="project" value="UniProtKB-KW"/>
</dbReference>
<dbReference type="SUPFAM" id="SSF53335">
    <property type="entry name" value="S-adenosyl-L-methionine-dependent methyltransferases"/>
    <property type="match status" value="1"/>
</dbReference>
<evidence type="ECO:0000256" key="5">
    <source>
        <dbReference type="ARBA" id="ARBA00048391"/>
    </source>
</evidence>
<reference evidence="7" key="1">
    <citation type="journal article" date="2014" name="Int. J. Syst. Evol. Microbiol.">
        <title>Complete genome of a new Firmicutes species belonging to the dominant human colonic microbiota ('Ruminococcus bicirculans') reveals two chromosomes and a selective capacity to utilize plant glucans.</title>
        <authorList>
            <consortium name="NISC Comparative Sequencing Program"/>
            <person name="Wegmann U."/>
            <person name="Louis P."/>
            <person name="Goesmann A."/>
            <person name="Henrissat B."/>
            <person name="Duncan S.H."/>
            <person name="Flint H.J."/>
        </authorList>
    </citation>
    <scope>NUCLEOTIDE SEQUENCE</scope>
    <source>
        <strain evidence="7">CGMCC 1.12707</strain>
    </source>
</reference>
<comment type="catalytic activity">
    <reaction evidence="5">
        <text>L-glutaminyl-[peptide chain release factor] + S-adenosyl-L-methionine = N(5)-methyl-L-glutaminyl-[peptide chain release factor] + S-adenosyl-L-homocysteine + H(+)</text>
        <dbReference type="Rhea" id="RHEA:42896"/>
        <dbReference type="Rhea" id="RHEA-COMP:10271"/>
        <dbReference type="Rhea" id="RHEA-COMP:10272"/>
        <dbReference type="ChEBI" id="CHEBI:15378"/>
        <dbReference type="ChEBI" id="CHEBI:30011"/>
        <dbReference type="ChEBI" id="CHEBI:57856"/>
        <dbReference type="ChEBI" id="CHEBI:59789"/>
        <dbReference type="ChEBI" id="CHEBI:61891"/>
        <dbReference type="EC" id="2.1.1.297"/>
    </reaction>
</comment>
<name>A0A1M6X273_9FLAO</name>
<feature type="domain" description="Methyltransferase small" evidence="6">
    <location>
        <begin position="106"/>
        <end position="189"/>
    </location>
</feature>
<dbReference type="PROSITE" id="PS00092">
    <property type="entry name" value="N6_MTASE"/>
    <property type="match status" value="1"/>
</dbReference>
<dbReference type="EMBL" id="FRBH01000005">
    <property type="protein sequence ID" value="SHK99905.1"/>
    <property type="molecule type" value="Genomic_DNA"/>
</dbReference>
<reference evidence="9" key="3">
    <citation type="submission" date="2016-11" db="EMBL/GenBank/DDBJ databases">
        <authorList>
            <person name="Varghese N."/>
            <person name="Submissions S."/>
        </authorList>
    </citation>
    <scope>NUCLEOTIDE SEQUENCE [LARGE SCALE GENOMIC DNA]</scope>
    <source>
        <strain evidence="9">DSM 27989</strain>
    </source>
</reference>